<dbReference type="Proteomes" id="UP000249061">
    <property type="component" value="Unassembled WGS sequence"/>
</dbReference>
<evidence type="ECO:0000256" key="1">
    <source>
        <dbReference type="SAM" id="SignalP"/>
    </source>
</evidence>
<dbReference type="AlphaFoldDB" id="A0A2W5SX86"/>
<gene>
    <name evidence="2" type="ORF">DI536_35075</name>
</gene>
<name>A0A2W5SX86_9BACT</name>
<protein>
    <recommendedName>
        <fullName evidence="4">Secreted protein</fullName>
    </recommendedName>
</protein>
<dbReference type="EMBL" id="QFQP01000067">
    <property type="protein sequence ID" value="PZR03955.1"/>
    <property type="molecule type" value="Genomic_DNA"/>
</dbReference>
<proteinExistence type="predicted"/>
<evidence type="ECO:0000313" key="2">
    <source>
        <dbReference type="EMBL" id="PZR03955.1"/>
    </source>
</evidence>
<comment type="caution">
    <text evidence="2">The sequence shown here is derived from an EMBL/GenBank/DDBJ whole genome shotgun (WGS) entry which is preliminary data.</text>
</comment>
<keyword evidence="1" id="KW-0732">Signal</keyword>
<feature type="chain" id="PRO_5016045365" description="Secreted protein" evidence="1">
    <location>
        <begin position="22"/>
        <end position="194"/>
    </location>
</feature>
<evidence type="ECO:0008006" key="4">
    <source>
        <dbReference type="Google" id="ProtNLM"/>
    </source>
</evidence>
<organism evidence="2 3">
    <name type="scientific">Archangium gephyra</name>
    <dbReference type="NCBI Taxonomy" id="48"/>
    <lineage>
        <taxon>Bacteria</taxon>
        <taxon>Pseudomonadati</taxon>
        <taxon>Myxococcota</taxon>
        <taxon>Myxococcia</taxon>
        <taxon>Myxococcales</taxon>
        <taxon>Cystobacterineae</taxon>
        <taxon>Archangiaceae</taxon>
        <taxon>Archangium</taxon>
    </lineage>
</organism>
<accession>A0A2W5SX86</accession>
<sequence length="194" mass="21055">MQATMLIALLVVLSAAPVRVAQVSPVNHEGAPTECVAARCGFELMADGRLFSARSGGFVFFEKDLSIRAKRDGPVVFARERSGRLVGAGPNRSGNAVQVLFCSLNDSVLRCHHAFDPTKKDEVWNETNCAAAFEARVNGGSIEATFPAFPDAKPHVVAKVEGDAMTVLFLYALRAIEWDTEHHTPFVDDVQSPR</sequence>
<evidence type="ECO:0000313" key="3">
    <source>
        <dbReference type="Proteomes" id="UP000249061"/>
    </source>
</evidence>
<reference evidence="2 3" key="1">
    <citation type="submission" date="2017-08" db="EMBL/GenBank/DDBJ databases">
        <title>Infants hospitalized years apart are colonized by the same room-sourced microbial strains.</title>
        <authorList>
            <person name="Brooks B."/>
            <person name="Olm M.R."/>
            <person name="Firek B.A."/>
            <person name="Baker R."/>
            <person name="Thomas B.C."/>
            <person name="Morowitz M.J."/>
            <person name="Banfield J.F."/>
        </authorList>
    </citation>
    <scope>NUCLEOTIDE SEQUENCE [LARGE SCALE GENOMIC DNA]</scope>
    <source>
        <strain evidence="2">S2_003_000_R2_14</strain>
    </source>
</reference>
<feature type="signal peptide" evidence="1">
    <location>
        <begin position="1"/>
        <end position="21"/>
    </location>
</feature>